<feature type="binding site" evidence="2">
    <location>
        <begin position="199"/>
        <end position="205"/>
    </location>
    <ligand>
        <name>ATP</name>
        <dbReference type="ChEBI" id="CHEBI:30616"/>
    </ligand>
</feature>
<feature type="active site" evidence="3">
    <location>
        <position position="194"/>
    </location>
</feature>
<proteinExistence type="predicted"/>
<dbReference type="InterPro" id="IPR048770">
    <property type="entry name" value="SoFic-like_C"/>
</dbReference>
<comment type="catalytic activity">
    <reaction evidence="1">
        <text>L-tyrosyl-[protein] + ATP = O-(5'-adenylyl)-L-tyrosyl-[protein] + diphosphate</text>
        <dbReference type="Rhea" id="RHEA:54288"/>
        <dbReference type="Rhea" id="RHEA-COMP:10136"/>
        <dbReference type="Rhea" id="RHEA-COMP:13846"/>
        <dbReference type="ChEBI" id="CHEBI:30616"/>
        <dbReference type="ChEBI" id="CHEBI:33019"/>
        <dbReference type="ChEBI" id="CHEBI:46858"/>
        <dbReference type="ChEBI" id="CHEBI:83624"/>
        <dbReference type="EC" id="2.7.7.108"/>
    </reaction>
</comment>
<dbReference type="Proteomes" id="UP000253083">
    <property type="component" value="Unassembled WGS sequence"/>
</dbReference>
<keyword evidence="7" id="KW-1185">Reference proteome</keyword>
<dbReference type="Pfam" id="PF21248">
    <property type="entry name" value="SoFic-like_C"/>
    <property type="match status" value="1"/>
</dbReference>
<dbReference type="NCBIfam" id="NF046030">
    <property type="entry name" value="ProtAdlyltaseSoFic"/>
    <property type="match status" value="1"/>
</dbReference>
<evidence type="ECO:0000259" key="5">
    <source>
        <dbReference type="PROSITE" id="PS51459"/>
    </source>
</evidence>
<keyword evidence="1 2" id="KW-0547">Nucleotide-binding</keyword>
<dbReference type="InterPro" id="IPR036597">
    <property type="entry name" value="Fido-like_dom_sf"/>
</dbReference>
<evidence type="ECO:0000313" key="6">
    <source>
        <dbReference type="EMBL" id="RBP53535.1"/>
    </source>
</evidence>
<dbReference type="Gene3D" id="1.10.3290.10">
    <property type="entry name" value="Fido-like domain"/>
    <property type="match status" value="1"/>
</dbReference>
<comment type="function">
    <text evidence="1">Adenylyltransferase that mediates the addition of adenosine 5'-monophosphate (AMP) to specific residues of target proteins.</text>
</comment>
<feature type="domain" description="Fido" evidence="5">
    <location>
        <begin position="109"/>
        <end position="258"/>
    </location>
</feature>
<gene>
    <name evidence="6" type="ORF">DFR28_101922</name>
</gene>
<dbReference type="InterPro" id="IPR026287">
    <property type="entry name" value="SoFic-like"/>
</dbReference>
<dbReference type="GO" id="GO:0005524">
    <property type="term" value="F:ATP binding"/>
    <property type="evidence" value="ECO:0007669"/>
    <property type="project" value="UniProtKB-UniRule"/>
</dbReference>
<keyword evidence="1 2" id="KW-0067">ATP-binding</keyword>
<dbReference type="OrthoDB" id="9807853at2"/>
<dbReference type="GO" id="GO:0070733">
    <property type="term" value="F:AMPylase activity"/>
    <property type="evidence" value="ECO:0007669"/>
    <property type="project" value="UniProtKB-UniRule"/>
</dbReference>
<reference evidence="6 7" key="1">
    <citation type="submission" date="2018-06" db="EMBL/GenBank/DDBJ databases">
        <title>Genomic Encyclopedia of Type Strains, Phase IV (KMG-IV): sequencing the most valuable type-strain genomes for metagenomic binning, comparative biology and taxonomic classification.</title>
        <authorList>
            <person name="Goeker M."/>
        </authorList>
    </citation>
    <scope>NUCLEOTIDE SEQUENCE [LARGE SCALE GENOMIC DNA]</scope>
    <source>
        <strain evidence="6 7">DSM 24032</strain>
    </source>
</reference>
<dbReference type="GO" id="GO:0000287">
    <property type="term" value="F:magnesium ion binding"/>
    <property type="evidence" value="ECO:0007669"/>
    <property type="project" value="UniProtKB-UniRule"/>
</dbReference>
<dbReference type="PROSITE" id="PS51459">
    <property type="entry name" value="FIDO"/>
    <property type="match status" value="1"/>
</dbReference>
<evidence type="ECO:0000256" key="4">
    <source>
        <dbReference type="PIRSR" id="PIRSR640198-2"/>
    </source>
</evidence>
<dbReference type="GO" id="GO:0042803">
    <property type="term" value="F:protein homodimerization activity"/>
    <property type="evidence" value="ECO:0007669"/>
    <property type="project" value="UniProtKB-UniRule"/>
</dbReference>
<feature type="binding site" evidence="4">
    <location>
        <begin position="198"/>
        <end position="205"/>
    </location>
    <ligand>
        <name>ATP</name>
        <dbReference type="ChEBI" id="CHEBI:30616"/>
    </ligand>
</feature>
<comment type="subunit">
    <text evidence="1">Homodimer.</text>
</comment>
<dbReference type="InterPro" id="IPR003812">
    <property type="entry name" value="Fido"/>
</dbReference>
<evidence type="ECO:0000313" key="7">
    <source>
        <dbReference type="Proteomes" id="UP000253083"/>
    </source>
</evidence>
<dbReference type="InParanoid" id="A0A395JSM3"/>
<dbReference type="InterPro" id="IPR025758">
    <property type="entry name" value="Fic/DOC_N"/>
</dbReference>
<dbReference type="SUPFAM" id="SSF140931">
    <property type="entry name" value="Fic-like"/>
    <property type="match status" value="1"/>
</dbReference>
<dbReference type="EC" id="2.7.7.108" evidence="1"/>
<dbReference type="Pfam" id="PF13784">
    <property type="entry name" value="Fic_N"/>
    <property type="match status" value="1"/>
</dbReference>
<dbReference type="PANTHER" id="PTHR13504:SF35">
    <property type="entry name" value="PROTEIN ADENYLYLTRANSFERASE SOFIC"/>
    <property type="match status" value="1"/>
</dbReference>
<feature type="binding site" evidence="2">
    <location>
        <position position="194"/>
    </location>
    <ligand>
        <name>ATP</name>
        <dbReference type="ChEBI" id="CHEBI:30616"/>
    </ligand>
</feature>
<organism evidence="6 7">
    <name type="scientific">Arenicella xantha</name>
    <dbReference type="NCBI Taxonomy" id="644221"/>
    <lineage>
        <taxon>Bacteria</taxon>
        <taxon>Pseudomonadati</taxon>
        <taxon>Pseudomonadota</taxon>
        <taxon>Gammaproteobacteria</taxon>
        <taxon>Arenicellales</taxon>
        <taxon>Arenicellaceae</taxon>
        <taxon>Arenicella</taxon>
    </lineage>
</organism>
<dbReference type="PIRSF" id="PIRSF038925">
    <property type="entry name" value="AMP-prot_trans"/>
    <property type="match status" value="1"/>
</dbReference>
<feature type="binding site" evidence="2">
    <location>
        <position position="69"/>
    </location>
    <ligand>
        <name>ATP</name>
        <dbReference type="ChEBI" id="CHEBI:30616"/>
    </ligand>
</feature>
<protein>
    <recommendedName>
        <fullName evidence="1">Protein adenylyltransferase</fullName>
        <ecNumber evidence="1">2.7.7.108</ecNumber>
    </recommendedName>
    <alternativeName>
        <fullName evidence="1">AMPylator</fullName>
    </alternativeName>
</protein>
<dbReference type="PANTHER" id="PTHR13504">
    <property type="entry name" value="FIDO DOMAIN-CONTAINING PROTEIN DDB_G0283145"/>
    <property type="match status" value="1"/>
</dbReference>
<comment type="caution">
    <text evidence="6">The sequence shown here is derived from an EMBL/GenBank/DDBJ whole genome shotgun (WGS) entry which is preliminary data.</text>
</comment>
<dbReference type="RefSeq" id="WP_113953093.1">
    <property type="nucleotide sequence ID" value="NZ_QNRT01000001.1"/>
</dbReference>
<dbReference type="Pfam" id="PF02661">
    <property type="entry name" value="Fic"/>
    <property type="match status" value="1"/>
</dbReference>
<comment type="catalytic activity">
    <reaction evidence="1">
        <text>L-threonyl-[protein] + ATP = 3-O-(5'-adenylyl)-L-threonyl-[protein] + diphosphate</text>
        <dbReference type="Rhea" id="RHEA:54292"/>
        <dbReference type="Rhea" id="RHEA-COMP:11060"/>
        <dbReference type="Rhea" id="RHEA-COMP:13847"/>
        <dbReference type="ChEBI" id="CHEBI:30013"/>
        <dbReference type="ChEBI" id="CHEBI:30616"/>
        <dbReference type="ChEBI" id="CHEBI:33019"/>
        <dbReference type="ChEBI" id="CHEBI:138113"/>
        <dbReference type="EC" id="2.7.7.108"/>
    </reaction>
</comment>
<evidence type="ECO:0000256" key="1">
    <source>
        <dbReference type="PIRNR" id="PIRNR038925"/>
    </source>
</evidence>
<keyword evidence="1" id="KW-0548">Nucleotidyltransferase</keyword>
<sequence>MQWDPSKPYNELPLLPPSVELETKAVLKSCINARAALAELKQAADLIPNQAMLINTLPLLEAKDSSEIENIVTTSDKLFKFAEHDDQADSATKEALRYRRALYEGWKALSQRPLNTNSAETICSQIKGVEMLVRKVPGTNLTNTATGETIYTPPVGETLLRSLLGNWEKLLHEQPELDPLIRMAVMHYQFEAIHPFTDGNGRTGRVLNILYLVQEELLNLPILYLSRYIIANKADYYTKLLAVTKNESWEDWLLYMLEAVRSTATWTTQKISNIRRLADHTTEHVRYKLPKIYSRELIDVIFAQPYCRIGDLVTAGIAKRQTASEYLKKLVEIGVLEQNQLGREQLFLHPKLVKLVTQDNNEFELY</sequence>
<feature type="binding site" evidence="2">
    <location>
        <position position="236"/>
    </location>
    <ligand>
        <name>ATP</name>
        <dbReference type="ChEBI" id="CHEBI:30616"/>
    </ligand>
</feature>
<evidence type="ECO:0000256" key="2">
    <source>
        <dbReference type="PIRSR" id="PIRSR038925-1"/>
    </source>
</evidence>
<dbReference type="EMBL" id="QNRT01000001">
    <property type="protein sequence ID" value="RBP53535.1"/>
    <property type="molecule type" value="Genomic_DNA"/>
</dbReference>
<dbReference type="AlphaFoldDB" id="A0A395JSM3"/>
<accession>A0A395JSM3</accession>
<keyword evidence="1" id="KW-0808">Transferase</keyword>
<dbReference type="InterPro" id="IPR040198">
    <property type="entry name" value="Fido_containing"/>
</dbReference>
<name>A0A395JSM3_9GAMM</name>
<evidence type="ECO:0000256" key="3">
    <source>
        <dbReference type="PIRSR" id="PIRSR640198-1"/>
    </source>
</evidence>